<evidence type="ECO:0000256" key="4">
    <source>
        <dbReference type="ARBA" id="ARBA00022723"/>
    </source>
</evidence>
<reference evidence="9 10" key="1">
    <citation type="submission" date="2016-10" db="EMBL/GenBank/DDBJ databases">
        <title>Reductive evolution of mitochondrial metabolism and differential evolution of invasion-related proteins in Cryptosporidium.</title>
        <authorList>
            <person name="Liu S."/>
            <person name="Roellig D.M."/>
            <person name="Guo Y."/>
            <person name="Li N."/>
            <person name="Frace M.A."/>
            <person name="Tang K."/>
            <person name="Zhang L."/>
            <person name="Feng Y."/>
            <person name="Xiao L."/>
        </authorList>
    </citation>
    <scope>NUCLEOTIDE SEQUENCE [LARGE SCALE GENOMIC DNA]</scope>
    <source>
        <strain evidence="9">39726</strain>
    </source>
</reference>
<evidence type="ECO:0000313" key="10">
    <source>
        <dbReference type="Proteomes" id="UP000186176"/>
    </source>
</evidence>
<sequence length="139" mass="16313">MSNNLIWRISRPISSGIFSGLPYIGKKAVSWSSKRFFHSDPQLWTKEDHPKIIFSMQYLSCYFGQEEFTMNEDHFKEIYDELEPPSEREEDMLDMAPQVCETSRLACQIKVDEKLTKGNIRLPNITRNFYVDGFKPSPH</sequence>
<keyword evidence="7" id="KW-0411">Iron-sulfur</keyword>
<dbReference type="PANTHER" id="PTHR23426">
    <property type="entry name" value="FERREDOXIN/ADRENODOXIN"/>
    <property type="match status" value="1"/>
</dbReference>
<keyword evidence="10" id="KW-1185">Reference proteome</keyword>
<protein>
    <submittedName>
        <fullName evidence="9">Ferredoxin-like protein FD1</fullName>
    </submittedName>
</protein>
<evidence type="ECO:0000313" key="9">
    <source>
        <dbReference type="EMBL" id="OII73196.1"/>
    </source>
</evidence>
<dbReference type="InterPro" id="IPR012675">
    <property type="entry name" value="Beta-grasp_dom_sf"/>
</dbReference>
<keyword evidence="2" id="KW-0813">Transport</keyword>
<organism evidence="9 10">
    <name type="scientific">Cryptosporidium ubiquitum</name>
    <dbReference type="NCBI Taxonomy" id="857276"/>
    <lineage>
        <taxon>Eukaryota</taxon>
        <taxon>Sar</taxon>
        <taxon>Alveolata</taxon>
        <taxon>Apicomplexa</taxon>
        <taxon>Conoidasida</taxon>
        <taxon>Coccidia</taxon>
        <taxon>Eucoccidiorida</taxon>
        <taxon>Eimeriorina</taxon>
        <taxon>Cryptosporidiidae</taxon>
        <taxon>Cryptosporidium</taxon>
    </lineage>
</organism>
<evidence type="ECO:0000256" key="8">
    <source>
        <dbReference type="ARBA" id="ARBA00034078"/>
    </source>
</evidence>
<dbReference type="EMBL" id="LRBP01000017">
    <property type="protein sequence ID" value="OII73196.1"/>
    <property type="molecule type" value="Genomic_DNA"/>
</dbReference>
<proteinExistence type="inferred from homology"/>
<dbReference type="Gene3D" id="3.10.20.30">
    <property type="match status" value="1"/>
</dbReference>
<evidence type="ECO:0000256" key="6">
    <source>
        <dbReference type="ARBA" id="ARBA00023004"/>
    </source>
</evidence>
<keyword evidence="6" id="KW-0408">Iron</keyword>
<keyword evidence="3" id="KW-0001">2Fe-2S</keyword>
<keyword evidence="5" id="KW-0249">Electron transport</keyword>
<accession>A0A1J4MJK6</accession>
<keyword evidence="4" id="KW-0479">Metal-binding</keyword>
<gene>
    <name evidence="9" type="ORF">cubi_02428</name>
</gene>
<dbReference type="RefSeq" id="XP_028874560.1">
    <property type="nucleotide sequence ID" value="XM_029019439.1"/>
</dbReference>
<dbReference type="GO" id="GO:0005739">
    <property type="term" value="C:mitochondrion"/>
    <property type="evidence" value="ECO:0007669"/>
    <property type="project" value="TreeGrafter"/>
</dbReference>
<dbReference type="InterPro" id="IPR001055">
    <property type="entry name" value="Adrenodoxin-like"/>
</dbReference>
<dbReference type="AlphaFoldDB" id="A0A1J4MJK6"/>
<dbReference type="OrthoDB" id="268593at2759"/>
<dbReference type="PANTHER" id="PTHR23426:SF72">
    <property type="entry name" value="2FE-2S FERREDOXIN-TYPE DOMAIN-CONTAINING PROTEIN"/>
    <property type="match status" value="1"/>
</dbReference>
<dbReference type="GO" id="GO:0140647">
    <property type="term" value="P:P450-containing electron transport chain"/>
    <property type="evidence" value="ECO:0007669"/>
    <property type="project" value="InterPro"/>
</dbReference>
<comment type="caution">
    <text evidence="9">The sequence shown here is derived from an EMBL/GenBank/DDBJ whole genome shotgun (WGS) entry which is preliminary data.</text>
</comment>
<dbReference type="VEuPathDB" id="CryptoDB:cubi_02428"/>
<dbReference type="Proteomes" id="UP000186176">
    <property type="component" value="Unassembled WGS sequence"/>
</dbReference>
<dbReference type="GO" id="GO:0046872">
    <property type="term" value="F:metal ion binding"/>
    <property type="evidence" value="ECO:0007669"/>
    <property type="project" value="UniProtKB-KW"/>
</dbReference>
<evidence type="ECO:0000256" key="2">
    <source>
        <dbReference type="ARBA" id="ARBA00022448"/>
    </source>
</evidence>
<evidence type="ECO:0000256" key="7">
    <source>
        <dbReference type="ARBA" id="ARBA00023014"/>
    </source>
</evidence>
<evidence type="ECO:0000256" key="3">
    <source>
        <dbReference type="ARBA" id="ARBA00022714"/>
    </source>
</evidence>
<dbReference type="InterPro" id="IPR036010">
    <property type="entry name" value="2Fe-2S_ferredoxin-like_sf"/>
</dbReference>
<dbReference type="GeneID" id="39979218"/>
<comment type="cofactor">
    <cofactor evidence="8">
        <name>[2Fe-2S] cluster</name>
        <dbReference type="ChEBI" id="CHEBI:190135"/>
    </cofactor>
</comment>
<evidence type="ECO:0000256" key="1">
    <source>
        <dbReference type="ARBA" id="ARBA00010914"/>
    </source>
</evidence>
<comment type="similarity">
    <text evidence="1">Belongs to the adrenodoxin/putidaredoxin family.</text>
</comment>
<name>A0A1J4MJK6_9CRYT</name>
<dbReference type="GO" id="GO:0009055">
    <property type="term" value="F:electron transfer activity"/>
    <property type="evidence" value="ECO:0007669"/>
    <property type="project" value="TreeGrafter"/>
</dbReference>
<dbReference type="GO" id="GO:0051537">
    <property type="term" value="F:2 iron, 2 sulfur cluster binding"/>
    <property type="evidence" value="ECO:0007669"/>
    <property type="project" value="UniProtKB-KW"/>
</dbReference>
<dbReference type="SUPFAM" id="SSF54292">
    <property type="entry name" value="2Fe-2S ferredoxin-like"/>
    <property type="match status" value="1"/>
</dbReference>
<evidence type="ECO:0000256" key="5">
    <source>
        <dbReference type="ARBA" id="ARBA00022982"/>
    </source>
</evidence>